<organism evidence="3 4">
    <name type="scientific">Pleuronectes platessa</name>
    <name type="common">European plaice</name>
    <dbReference type="NCBI Taxonomy" id="8262"/>
    <lineage>
        <taxon>Eukaryota</taxon>
        <taxon>Metazoa</taxon>
        <taxon>Chordata</taxon>
        <taxon>Craniata</taxon>
        <taxon>Vertebrata</taxon>
        <taxon>Euteleostomi</taxon>
        <taxon>Actinopterygii</taxon>
        <taxon>Neopterygii</taxon>
        <taxon>Teleostei</taxon>
        <taxon>Neoteleostei</taxon>
        <taxon>Acanthomorphata</taxon>
        <taxon>Carangaria</taxon>
        <taxon>Pleuronectiformes</taxon>
        <taxon>Pleuronectoidei</taxon>
        <taxon>Pleuronectidae</taxon>
        <taxon>Pleuronectes</taxon>
    </lineage>
</organism>
<proteinExistence type="predicted"/>
<name>A0A9N7TQA2_PLEPL</name>
<feature type="coiled-coil region" evidence="1">
    <location>
        <begin position="4"/>
        <end position="71"/>
    </location>
</feature>
<dbReference type="Proteomes" id="UP001153269">
    <property type="component" value="Unassembled WGS sequence"/>
</dbReference>
<comment type="caution">
    <text evidence="3">The sequence shown here is derived from an EMBL/GenBank/DDBJ whole genome shotgun (WGS) entry which is preliminary data.</text>
</comment>
<evidence type="ECO:0000313" key="3">
    <source>
        <dbReference type="EMBL" id="CAB1417115.1"/>
    </source>
</evidence>
<keyword evidence="4" id="KW-1185">Reference proteome</keyword>
<evidence type="ECO:0000313" key="4">
    <source>
        <dbReference type="Proteomes" id="UP001153269"/>
    </source>
</evidence>
<feature type="compositionally biased region" description="Low complexity" evidence="2">
    <location>
        <begin position="126"/>
        <end position="137"/>
    </location>
</feature>
<dbReference type="AlphaFoldDB" id="A0A9N7TQA2"/>
<feature type="compositionally biased region" description="Basic residues" evidence="2">
    <location>
        <begin position="143"/>
        <end position="157"/>
    </location>
</feature>
<protein>
    <submittedName>
        <fullName evidence="3">Uncharacterized protein</fullName>
    </submittedName>
</protein>
<feature type="region of interest" description="Disordered" evidence="2">
    <location>
        <begin position="120"/>
        <end position="163"/>
    </location>
</feature>
<keyword evidence="1" id="KW-0175">Coiled coil</keyword>
<evidence type="ECO:0000256" key="1">
    <source>
        <dbReference type="SAM" id="Coils"/>
    </source>
</evidence>
<accession>A0A9N7TQA2</accession>
<reference evidence="3" key="1">
    <citation type="submission" date="2020-03" db="EMBL/GenBank/DDBJ databases">
        <authorList>
            <person name="Weist P."/>
        </authorList>
    </citation>
    <scope>NUCLEOTIDE SEQUENCE</scope>
</reference>
<dbReference type="EMBL" id="CADEAL010000246">
    <property type="protein sequence ID" value="CAB1417115.1"/>
    <property type="molecule type" value="Genomic_DNA"/>
</dbReference>
<sequence length="177" mass="20612">MEKRQEMQHSIETLRKQKMEQRQEMQLSIETLRKQKMEQRQEMQLSIETLRKQEMEQRQEMQLSIEALRKQIINIFTTTTTKEVEVPVVVSAPAPEPEPTRVGLEEPVFAVNLEPIQELSEEEKVSSSASEPEQSLSVTVNALKRKPSTKKEKRRKLERAASKRLEDLGVKPVCSHY</sequence>
<gene>
    <name evidence="3" type="ORF">PLEPLA_LOCUS4916</name>
</gene>
<evidence type="ECO:0000256" key="2">
    <source>
        <dbReference type="SAM" id="MobiDB-lite"/>
    </source>
</evidence>